<evidence type="ECO:0000313" key="1">
    <source>
        <dbReference type="EMBL" id="KKO76294.1"/>
    </source>
</evidence>
<dbReference type="EMBL" id="JPQZ01000005">
    <property type="protein sequence ID" value="KKO76294.1"/>
    <property type="molecule type" value="Genomic_DNA"/>
</dbReference>
<gene>
    <name evidence="1" type="ORF">AAJ76_5000134148</name>
</gene>
<evidence type="ECO:0000313" key="2">
    <source>
        <dbReference type="Proteomes" id="UP000034350"/>
    </source>
</evidence>
<sequence length="55" mass="6997">MLKFLQFRLMHFEIYRILTIPKFKIFNPFYLSSVKKKNYKYIWKIQKSYFGLKMH</sequence>
<proteinExistence type="predicted"/>
<dbReference type="VEuPathDB" id="MicrosporidiaDB:AAJ76_5000134148"/>
<reference evidence="1 2" key="1">
    <citation type="journal article" date="2015" name="Environ. Microbiol.">
        <title>Genome analyses suggest the presence of polyploidy and recent human-driven expansions in eight global populations of the honeybee pathogen Nosema ceranae.</title>
        <authorList>
            <person name="Pelin A."/>
            <person name="Selman M."/>
            <person name="Aris-Brosou S."/>
            <person name="Farinelli L."/>
            <person name="Corradi N."/>
        </authorList>
    </citation>
    <scope>NUCLEOTIDE SEQUENCE [LARGE SCALE GENOMIC DNA]</scope>
    <source>
        <strain evidence="1 2">PA08 1199</strain>
    </source>
</reference>
<dbReference type="Proteomes" id="UP000034350">
    <property type="component" value="Unassembled WGS sequence"/>
</dbReference>
<name>A0A0F9ZG00_9MICR</name>
<comment type="caution">
    <text evidence="1">The sequence shown here is derived from an EMBL/GenBank/DDBJ whole genome shotgun (WGS) entry which is preliminary data.</text>
</comment>
<dbReference type="GeneID" id="36320780"/>
<keyword evidence="2" id="KW-1185">Reference proteome</keyword>
<accession>A0A0F9ZG00</accession>
<protein>
    <submittedName>
        <fullName evidence="1">Uncharacterized protein</fullName>
    </submittedName>
</protein>
<dbReference type="RefSeq" id="XP_024332036.1">
    <property type="nucleotide sequence ID" value="XM_024475833.1"/>
</dbReference>
<dbReference type="AlphaFoldDB" id="A0A0F9ZG00"/>
<organism evidence="1 2">
    <name type="scientific">Vairimorpha ceranae</name>
    <dbReference type="NCBI Taxonomy" id="40302"/>
    <lineage>
        <taxon>Eukaryota</taxon>
        <taxon>Fungi</taxon>
        <taxon>Fungi incertae sedis</taxon>
        <taxon>Microsporidia</taxon>
        <taxon>Nosematidae</taxon>
        <taxon>Vairimorpha</taxon>
    </lineage>
</organism>